<keyword evidence="2" id="KW-0547">Nucleotide-binding</keyword>
<reference evidence="8" key="2">
    <citation type="submission" date="2021-03" db="UniProtKB">
        <authorList>
            <consortium name="EnsemblPlants"/>
        </authorList>
    </citation>
    <scope>IDENTIFICATION</scope>
</reference>
<accession>A0A803PNP1</accession>
<evidence type="ECO:0000259" key="7">
    <source>
        <dbReference type="Pfam" id="PF18052"/>
    </source>
</evidence>
<dbReference type="EnsemblPlants" id="evm.model.05.1967">
    <property type="protein sequence ID" value="cds.evm.model.05.1967"/>
    <property type="gene ID" value="evm.TU.05.1967"/>
</dbReference>
<keyword evidence="4" id="KW-0067">ATP-binding</keyword>
<evidence type="ECO:0000256" key="2">
    <source>
        <dbReference type="ARBA" id="ARBA00022741"/>
    </source>
</evidence>
<feature type="domain" description="NB-ARC" evidence="6">
    <location>
        <begin position="207"/>
        <end position="270"/>
    </location>
</feature>
<dbReference type="Gramene" id="evm.model.05.1967">
    <property type="protein sequence ID" value="cds.evm.model.05.1967"/>
    <property type="gene ID" value="evm.TU.05.1967"/>
</dbReference>
<dbReference type="InterPro" id="IPR027417">
    <property type="entry name" value="P-loop_NTPase"/>
</dbReference>
<evidence type="ECO:0000259" key="6">
    <source>
        <dbReference type="Pfam" id="PF00931"/>
    </source>
</evidence>
<dbReference type="SUPFAM" id="SSF52047">
    <property type="entry name" value="RNI-like"/>
    <property type="match status" value="1"/>
</dbReference>
<keyword evidence="5" id="KW-0175">Coiled coil</keyword>
<name>A0A803PNP1_CANSA</name>
<dbReference type="SUPFAM" id="SSF52540">
    <property type="entry name" value="P-loop containing nucleoside triphosphate hydrolases"/>
    <property type="match status" value="1"/>
</dbReference>
<evidence type="ECO:0000256" key="4">
    <source>
        <dbReference type="ARBA" id="ARBA00022840"/>
    </source>
</evidence>
<dbReference type="Gene3D" id="1.20.5.4130">
    <property type="match status" value="1"/>
</dbReference>
<sequence length="453" mass="52183">MAETVISVMVQLLTSLPLEAIIKGVNELRNVERRVDNLTRKLRSIRAVLQDAENGRWTSNRESVKDWLEMLEDDSHEMTNVLDRWNTLILRSQIKKDFNQRRKFSGNLLGVIASRFRVQIRQRVISHHAILHQIEEIEEKVNVAVGQISSLGLVEKLVTNDQVLSRALETTSFVDEIEIHGRDLDKKALLQMLMPNDTITHGHDGPLEVISVVGMGGLGKTTLAQLAFNNEAIKNHFPKKIWYLTKRECEIIEAFNIVDLVADQKRSKRKLRQRIRHLTITMESEAEFPKLELSNDNKKFLHTFHILRQAVAKLPSLEALEFWGLRAKFIGLELLGLVLGDTDDDEVRVLYPKLKVLKFTSAENWCEWKTESLMIKIMPVLESLYFWSCSSLGVLPGFLCNVKSLKFIHISNATKLEKHCRVRDENEWPKISHSKNILLNGVHVQKEGRYLLH</sequence>
<dbReference type="Proteomes" id="UP000596661">
    <property type="component" value="Chromosome 5"/>
</dbReference>
<feature type="coiled-coil region" evidence="5">
    <location>
        <begin position="21"/>
        <end position="55"/>
    </location>
</feature>
<dbReference type="EMBL" id="UZAU01000548">
    <property type="status" value="NOT_ANNOTATED_CDS"/>
    <property type="molecule type" value="Genomic_DNA"/>
</dbReference>
<reference evidence="8" key="1">
    <citation type="submission" date="2018-11" db="EMBL/GenBank/DDBJ databases">
        <authorList>
            <person name="Grassa J C."/>
        </authorList>
    </citation>
    <scope>NUCLEOTIDE SEQUENCE [LARGE SCALE GENOMIC DNA]</scope>
</reference>
<dbReference type="PANTHER" id="PTHR36766">
    <property type="entry name" value="PLANT BROAD-SPECTRUM MILDEW RESISTANCE PROTEIN RPW8"/>
    <property type="match status" value="1"/>
</dbReference>
<evidence type="ECO:0000313" key="8">
    <source>
        <dbReference type="EnsemblPlants" id="cds.evm.model.05.1967"/>
    </source>
</evidence>
<organism evidence="8 9">
    <name type="scientific">Cannabis sativa</name>
    <name type="common">Hemp</name>
    <name type="synonym">Marijuana</name>
    <dbReference type="NCBI Taxonomy" id="3483"/>
    <lineage>
        <taxon>Eukaryota</taxon>
        <taxon>Viridiplantae</taxon>
        <taxon>Streptophyta</taxon>
        <taxon>Embryophyta</taxon>
        <taxon>Tracheophyta</taxon>
        <taxon>Spermatophyta</taxon>
        <taxon>Magnoliopsida</taxon>
        <taxon>eudicotyledons</taxon>
        <taxon>Gunneridae</taxon>
        <taxon>Pentapetalae</taxon>
        <taxon>rosids</taxon>
        <taxon>fabids</taxon>
        <taxon>Rosales</taxon>
        <taxon>Cannabaceae</taxon>
        <taxon>Cannabis</taxon>
    </lineage>
</organism>
<evidence type="ECO:0000313" key="9">
    <source>
        <dbReference type="Proteomes" id="UP000596661"/>
    </source>
</evidence>
<dbReference type="InterPro" id="IPR002182">
    <property type="entry name" value="NB-ARC"/>
</dbReference>
<dbReference type="GO" id="GO:0043531">
    <property type="term" value="F:ADP binding"/>
    <property type="evidence" value="ECO:0007669"/>
    <property type="project" value="InterPro"/>
</dbReference>
<dbReference type="AlphaFoldDB" id="A0A803PNP1"/>
<dbReference type="InterPro" id="IPR041118">
    <property type="entry name" value="Rx_N"/>
</dbReference>
<keyword evidence="3" id="KW-0611">Plant defense</keyword>
<proteinExistence type="predicted"/>
<evidence type="ECO:0000256" key="5">
    <source>
        <dbReference type="SAM" id="Coils"/>
    </source>
</evidence>
<dbReference type="PANTHER" id="PTHR36766:SF45">
    <property type="entry name" value="NB-ARC DOMAIN-CONTAINING PROTEIN"/>
    <property type="match status" value="1"/>
</dbReference>
<dbReference type="Gene3D" id="3.40.50.300">
    <property type="entry name" value="P-loop containing nucleotide triphosphate hydrolases"/>
    <property type="match status" value="1"/>
</dbReference>
<evidence type="ECO:0000256" key="3">
    <source>
        <dbReference type="ARBA" id="ARBA00022821"/>
    </source>
</evidence>
<feature type="domain" description="Disease resistance N-terminal" evidence="7">
    <location>
        <begin position="6"/>
        <end position="99"/>
    </location>
</feature>
<dbReference type="Pfam" id="PF00931">
    <property type="entry name" value="NB-ARC"/>
    <property type="match status" value="1"/>
</dbReference>
<dbReference type="OMA" id="KISHIAH"/>
<keyword evidence="1" id="KW-0677">Repeat</keyword>
<evidence type="ECO:0000256" key="1">
    <source>
        <dbReference type="ARBA" id="ARBA00022737"/>
    </source>
</evidence>
<protein>
    <submittedName>
        <fullName evidence="8">Uncharacterized protein</fullName>
    </submittedName>
</protein>
<keyword evidence="9" id="KW-1185">Reference proteome</keyword>
<dbReference type="GO" id="GO:0006952">
    <property type="term" value="P:defense response"/>
    <property type="evidence" value="ECO:0007669"/>
    <property type="project" value="UniProtKB-KW"/>
</dbReference>
<dbReference type="GO" id="GO:0005524">
    <property type="term" value="F:ATP binding"/>
    <property type="evidence" value="ECO:0007669"/>
    <property type="project" value="UniProtKB-KW"/>
</dbReference>
<dbReference type="Pfam" id="PF18052">
    <property type="entry name" value="Rx_N"/>
    <property type="match status" value="1"/>
</dbReference>